<feature type="domain" description="DUF1707" evidence="2">
    <location>
        <begin position="6"/>
        <end position="58"/>
    </location>
</feature>
<keyword evidence="4" id="KW-1185">Reference proteome</keyword>
<dbReference type="AlphaFoldDB" id="A0A1Q4V0S2"/>
<comment type="caution">
    <text evidence="3">The sequence shown here is derived from an EMBL/GenBank/DDBJ whole genome shotgun (WGS) entry which is preliminary data.</text>
</comment>
<evidence type="ECO:0000313" key="3">
    <source>
        <dbReference type="EMBL" id="OKH91411.1"/>
    </source>
</evidence>
<dbReference type="PANTHER" id="PTHR40763:SF4">
    <property type="entry name" value="DUF1707 DOMAIN-CONTAINING PROTEIN"/>
    <property type="match status" value="1"/>
</dbReference>
<protein>
    <recommendedName>
        <fullName evidence="2">DUF1707 domain-containing protein</fullName>
    </recommendedName>
</protein>
<accession>A0A1Q4V0S2</accession>
<reference evidence="3 4" key="1">
    <citation type="submission" date="2015-06" db="EMBL/GenBank/DDBJ databases">
        <title>Cloning and characterization of the uncialamcin biosynthetic gene cluster.</title>
        <authorList>
            <person name="Yan X."/>
            <person name="Huang T."/>
            <person name="Ge H."/>
            <person name="Shen B."/>
        </authorList>
    </citation>
    <scope>NUCLEOTIDE SEQUENCE [LARGE SCALE GENOMIC DNA]</scope>
    <source>
        <strain evidence="3 4">DCA2648</strain>
    </source>
</reference>
<dbReference type="EMBL" id="LFBV01000010">
    <property type="protein sequence ID" value="OKH91411.1"/>
    <property type="molecule type" value="Genomic_DNA"/>
</dbReference>
<dbReference type="Pfam" id="PF08044">
    <property type="entry name" value="DUF1707"/>
    <property type="match status" value="1"/>
</dbReference>
<dbReference type="InterPro" id="IPR012551">
    <property type="entry name" value="DUF1707_SHOCT-like"/>
</dbReference>
<evidence type="ECO:0000313" key="4">
    <source>
        <dbReference type="Proteomes" id="UP000186455"/>
    </source>
</evidence>
<proteinExistence type="predicted"/>
<evidence type="ECO:0000256" key="1">
    <source>
        <dbReference type="SAM" id="Coils"/>
    </source>
</evidence>
<feature type="coiled-coil region" evidence="1">
    <location>
        <begin position="195"/>
        <end position="227"/>
    </location>
</feature>
<dbReference type="Proteomes" id="UP000186455">
    <property type="component" value="Unassembled WGS sequence"/>
</dbReference>
<gene>
    <name evidence="3" type="ORF">AB852_32760</name>
</gene>
<sequence>MTPSELRAADADRERVAEILRDAVAEGRLDMTEFEERLEATYAARTYGELEPITQDLPALGSAPAASLAKAARPGEVSVDWQHRIGGEPTSSLGVAVMSGFSRRGRWTAPRRFNAFALMGGGDIDLREANFADREIVVNCFAVMGGIDVIVPPGVEVVVRGISIMGGFDQPKDDGALHDPGAPRVIVTGLAFWGGVDVRRKLTKAERERVKAERERLKLERRAARRQLKNPPDTS</sequence>
<keyword evidence="1" id="KW-0175">Coiled coil</keyword>
<dbReference type="PANTHER" id="PTHR40763">
    <property type="entry name" value="MEMBRANE PROTEIN-RELATED"/>
    <property type="match status" value="1"/>
</dbReference>
<evidence type="ECO:0000259" key="2">
    <source>
        <dbReference type="Pfam" id="PF08044"/>
    </source>
</evidence>
<dbReference type="STRING" id="1048205.AB852_32760"/>
<name>A0A1Q4V0S2_9ACTN</name>
<organism evidence="3 4">
    <name type="scientific">Streptomyces uncialis</name>
    <dbReference type="NCBI Taxonomy" id="1048205"/>
    <lineage>
        <taxon>Bacteria</taxon>
        <taxon>Bacillati</taxon>
        <taxon>Actinomycetota</taxon>
        <taxon>Actinomycetes</taxon>
        <taxon>Kitasatosporales</taxon>
        <taxon>Streptomycetaceae</taxon>
        <taxon>Streptomyces</taxon>
    </lineage>
</organism>